<dbReference type="InterPro" id="IPR000477">
    <property type="entry name" value="RT_dom"/>
</dbReference>
<gene>
    <name evidence="2" type="ORF">CALMAC_LOCUS11914</name>
</gene>
<protein>
    <recommendedName>
        <fullName evidence="1">Reverse transcriptase domain-containing protein</fullName>
    </recommendedName>
</protein>
<dbReference type="PANTHER" id="PTHR35450">
    <property type="entry name" value="REVERSE TRANSCRIPTASE DOMAIN-CONTAINING PROTEIN"/>
    <property type="match status" value="1"/>
</dbReference>
<proteinExistence type="predicted"/>
<dbReference type="PROSITE" id="PS50878">
    <property type="entry name" value="RT_POL"/>
    <property type="match status" value="1"/>
</dbReference>
<evidence type="ECO:0000313" key="3">
    <source>
        <dbReference type="Proteomes" id="UP000410492"/>
    </source>
</evidence>
<dbReference type="AlphaFoldDB" id="A0A653CU70"/>
<accession>A0A653CU70</accession>
<evidence type="ECO:0000313" key="2">
    <source>
        <dbReference type="EMBL" id="VEN51470.1"/>
    </source>
</evidence>
<evidence type="ECO:0000259" key="1">
    <source>
        <dbReference type="PROSITE" id="PS50878"/>
    </source>
</evidence>
<dbReference type="GO" id="GO:0071897">
    <property type="term" value="P:DNA biosynthetic process"/>
    <property type="evidence" value="ECO:0007669"/>
    <property type="project" value="UniProtKB-ARBA"/>
</dbReference>
<dbReference type="InterPro" id="IPR043502">
    <property type="entry name" value="DNA/RNA_pol_sf"/>
</dbReference>
<dbReference type="SUPFAM" id="SSF56672">
    <property type="entry name" value="DNA/RNA polymerases"/>
    <property type="match status" value="1"/>
</dbReference>
<sequence>MEQTRKEHRNLHTCFIDYKKAFDSVPHSWLMKTLQIYKINPGLRQFLKSTMETWRTNIHLQAHDGHIQTDELHIRRGIFQGDSLSSLWFCLCLNPLSNTLNSTNHGFNIRHHKADQHKINHLLYMDDIKLYAATEVQLRELLKITEVYTSDIRMEFGMSKCKVLHINKGQWKNQPEKEVVTGQPLDNMDKDETYKYLGFNQNVKIDHTQVKAQLTQEFKDRLIKLLKTKLNSKNLTKAINTFAIPVLTYSFGIIKWSHTDIENIHILIRTELTKHRMSHPNACKERLAIDRKLGGRGIIDIQSLRTTQIQTLRHFFHTKQTNLHKAIVKADKNYTPLNLSSPDHVADTYNHIQSQQEKINTWSQKALHGKHRYRVTQDHINQKQSYAWLQDGQLFPETEGFMLAIQDQVIATRNYKKYIIKDPSITDDNCRKCQQQKETIDHITSGCKTLAGTEYTARHNSAAKVIHQALATTNKLIENTDPYYNYTPTSVLENDQYKLYWDVEIHTDKTIPANRPDIVFQSKADKITYLIDIAIPNDVNIQNTYAGKISKYTDLAMEIKRLWKQNKVTIVPLIMSVSGLTPSTFTQHLQQLGLDEKLHKVFQKSVILKTLALLNILEQHSVAYGLGISYNKTKVMILDREHDNHREIKSIGRCEVVQSFLYLGSLIDNLGSCENEIRRRIQQARVAMTRLTKI</sequence>
<dbReference type="Pfam" id="PF00078">
    <property type="entry name" value="RVT_1"/>
    <property type="match status" value="1"/>
</dbReference>
<feature type="domain" description="Reverse transcriptase" evidence="1">
    <location>
        <begin position="1"/>
        <end position="201"/>
    </location>
</feature>
<reference evidence="2 3" key="1">
    <citation type="submission" date="2019-01" db="EMBL/GenBank/DDBJ databases">
        <authorList>
            <person name="Sayadi A."/>
        </authorList>
    </citation>
    <scope>NUCLEOTIDE SEQUENCE [LARGE SCALE GENOMIC DNA]</scope>
</reference>
<name>A0A653CU70_CALMS</name>
<dbReference type="EMBL" id="CAACVG010008913">
    <property type="protein sequence ID" value="VEN51470.1"/>
    <property type="molecule type" value="Genomic_DNA"/>
</dbReference>
<dbReference type="OrthoDB" id="5962029at2759"/>
<keyword evidence="3" id="KW-1185">Reference proteome</keyword>
<dbReference type="Proteomes" id="UP000410492">
    <property type="component" value="Unassembled WGS sequence"/>
</dbReference>
<organism evidence="2 3">
    <name type="scientific">Callosobruchus maculatus</name>
    <name type="common">Southern cowpea weevil</name>
    <name type="synonym">Pulse bruchid</name>
    <dbReference type="NCBI Taxonomy" id="64391"/>
    <lineage>
        <taxon>Eukaryota</taxon>
        <taxon>Metazoa</taxon>
        <taxon>Ecdysozoa</taxon>
        <taxon>Arthropoda</taxon>
        <taxon>Hexapoda</taxon>
        <taxon>Insecta</taxon>
        <taxon>Pterygota</taxon>
        <taxon>Neoptera</taxon>
        <taxon>Endopterygota</taxon>
        <taxon>Coleoptera</taxon>
        <taxon>Polyphaga</taxon>
        <taxon>Cucujiformia</taxon>
        <taxon>Chrysomeloidea</taxon>
        <taxon>Chrysomelidae</taxon>
        <taxon>Bruchinae</taxon>
        <taxon>Bruchini</taxon>
        <taxon>Callosobruchus</taxon>
    </lineage>
</organism>
<dbReference type="PANTHER" id="PTHR35450:SF2">
    <property type="entry name" value="REVERSE TRANSCRIPTASE DOMAIN-CONTAINING PROTEIN"/>
    <property type="match status" value="1"/>
</dbReference>